<accession>A0A0A9H0V0</accession>
<proteinExistence type="predicted"/>
<reference evidence="1" key="2">
    <citation type="journal article" date="2015" name="Data Brief">
        <title>Shoot transcriptome of the giant reed, Arundo donax.</title>
        <authorList>
            <person name="Barrero R.A."/>
            <person name="Guerrero F.D."/>
            <person name="Moolhuijzen P."/>
            <person name="Goolsby J.A."/>
            <person name="Tidwell J."/>
            <person name="Bellgard S.E."/>
            <person name="Bellgard M.I."/>
        </authorList>
    </citation>
    <scope>NUCLEOTIDE SEQUENCE</scope>
    <source>
        <tissue evidence="1">Shoot tissue taken approximately 20 cm above the soil surface</tissue>
    </source>
</reference>
<protein>
    <submittedName>
        <fullName evidence="1">Uncharacterized protein</fullName>
    </submittedName>
</protein>
<reference evidence="1" key="1">
    <citation type="submission" date="2014-09" db="EMBL/GenBank/DDBJ databases">
        <authorList>
            <person name="Magalhaes I.L.F."/>
            <person name="Oliveira U."/>
            <person name="Santos F.R."/>
            <person name="Vidigal T.H.D.A."/>
            <person name="Brescovit A.D."/>
            <person name="Santos A.J."/>
        </authorList>
    </citation>
    <scope>NUCLEOTIDE SEQUENCE</scope>
    <source>
        <tissue evidence="1">Shoot tissue taken approximately 20 cm above the soil surface</tissue>
    </source>
</reference>
<sequence>MSNCSIWPIFDQLLHGILFVFYSLRSSSF</sequence>
<evidence type="ECO:0000313" key="1">
    <source>
        <dbReference type="EMBL" id="JAE29414.1"/>
    </source>
</evidence>
<dbReference type="EMBL" id="GBRH01168482">
    <property type="protein sequence ID" value="JAE29414.1"/>
    <property type="molecule type" value="Transcribed_RNA"/>
</dbReference>
<organism evidence="1">
    <name type="scientific">Arundo donax</name>
    <name type="common">Giant reed</name>
    <name type="synonym">Donax arundinaceus</name>
    <dbReference type="NCBI Taxonomy" id="35708"/>
    <lineage>
        <taxon>Eukaryota</taxon>
        <taxon>Viridiplantae</taxon>
        <taxon>Streptophyta</taxon>
        <taxon>Embryophyta</taxon>
        <taxon>Tracheophyta</taxon>
        <taxon>Spermatophyta</taxon>
        <taxon>Magnoliopsida</taxon>
        <taxon>Liliopsida</taxon>
        <taxon>Poales</taxon>
        <taxon>Poaceae</taxon>
        <taxon>PACMAD clade</taxon>
        <taxon>Arundinoideae</taxon>
        <taxon>Arundineae</taxon>
        <taxon>Arundo</taxon>
    </lineage>
</organism>
<name>A0A0A9H0V0_ARUDO</name>
<dbReference type="AlphaFoldDB" id="A0A0A9H0V0"/>